<reference evidence="2 3" key="1">
    <citation type="journal article" date="2013" name="BMC Genomics">
        <title>Reconstruction of the lipid metabolism for the microalga Monoraphidium neglectum from its genome sequence reveals characteristics suitable for biofuel production.</title>
        <authorList>
            <person name="Bogen C."/>
            <person name="Al-Dilaimi A."/>
            <person name="Albersmeier A."/>
            <person name="Wichmann J."/>
            <person name="Grundmann M."/>
            <person name="Rupp O."/>
            <person name="Lauersen K.J."/>
            <person name="Blifernez-Klassen O."/>
            <person name="Kalinowski J."/>
            <person name="Goesmann A."/>
            <person name="Mussgnug J.H."/>
            <person name="Kruse O."/>
        </authorList>
    </citation>
    <scope>NUCLEOTIDE SEQUENCE [LARGE SCALE GENOMIC DNA]</scope>
    <source>
        <strain evidence="2 3">SAG 48.87</strain>
    </source>
</reference>
<dbReference type="RefSeq" id="XP_013890577.1">
    <property type="nucleotide sequence ID" value="XM_014035123.1"/>
</dbReference>
<feature type="compositionally biased region" description="Low complexity" evidence="1">
    <location>
        <begin position="34"/>
        <end position="43"/>
    </location>
</feature>
<feature type="compositionally biased region" description="Gly residues" evidence="1">
    <location>
        <begin position="1"/>
        <end position="13"/>
    </location>
</feature>
<dbReference type="Proteomes" id="UP000054498">
    <property type="component" value="Unassembled WGS sequence"/>
</dbReference>
<feature type="compositionally biased region" description="Basic and acidic residues" evidence="1">
    <location>
        <begin position="119"/>
        <end position="136"/>
    </location>
</feature>
<evidence type="ECO:0000313" key="3">
    <source>
        <dbReference type="Proteomes" id="UP000054498"/>
    </source>
</evidence>
<organism evidence="2 3">
    <name type="scientific">Monoraphidium neglectum</name>
    <dbReference type="NCBI Taxonomy" id="145388"/>
    <lineage>
        <taxon>Eukaryota</taxon>
        <taxon>Viridiplantae</taxon>
        <taxon>Chlorophyta</taxon>
        <taxon>core chlorophytes</taxon>
        <taxon>Chlorophyceae</taxon>
        <taxon>CS clade</taxon>
        <taxon>Sphaeropleales</taxon>
        <taxon>Selenastraceae</taxon>
        <taxon>Monoraphidium</taxon>
    </lineage>
</organism>
<feature type="compositionally biased region" description="Low complexity" evidence="1">
    <location>
        <begin position="82"/>
        <end position="91"/>
    </location>
</feature>
<gene>
    <name evidence="2" type="ORF">MNEG_16406</name>
</gene>
<feature type="region of interest" description="Disordered" evidence="1">
    <location>
        <begin position="1"/>
        <end position="43"/>
    </location>
</feature>
<evidence type="ECO:0000313" key="2">
    <source>
        <dbReference type="EMBL" id="KIY91557.1"/>
    </source>
</evidence>
<feature type="region of interest" description="Disordered" evidence="1">
    <location>
        <begin position="61"/>
        <end position="136"/>
    </location>
</feature>
<sequence>MLSRAGAGGGPGTGAAPDRFAGGKAGASRGLAASMNSNGSNSSGITALRVLAAPAARGGAAGAAGAAGVGEVAGARGGGKPGALQGAASPGAGAGGSSPVTPKVNSHLEELRLMAASPKPEKRRTAGDRPDLGSKW</sequence>
<name>A0A0D2IUD7_9CHLO</name>
<dbReference type="KEGG" id="mng:MNEG_16406"/>
<evidence type="ECO:0000256" key="1">
    <source>
        <dbReference type="SAM" id="MobiDB-lite"/>
    </source>
</evidence>
<dbReference type="EMBL" id="KK106542">
    <property type="protein sequence ID" value="KIY91557.1"/>
    <property type="molecule type" value="Genomic_DNA"/>
</dbReference>
<keyword evidence="3" id="KW-1185">Reference proteome</keyword>
<dbReference type="AlphaFoldDB" id="A0A0D2IUD7"/>
<accession>A0A0D2IUD7</accession>
<dbReference type="GeneID" id="25734162"/>
<proteinExistence type="predicted"/>
<protein>
    <submittedName>
        <fullName evidence="2">Uncharacterized protein</fullName>
    </submittedName>
</protein>